<feature type="compositionally biased region" description="Polar residues" evidence="2">
    <location>
        <begin position="850"/>
        <end position="862"/>
    </location>
</feature>
<evidence type="ECO:0000313" key="3">
    <source>
        <dbReference type="EMBL" id="KAK8726043.1"/>
    </source>
</evidence>
<proteinExistence type="predicted"/>
<dbReference type="SUPFAM" id="SSF48452">
    <property type="entry name" value="TPR-like"/>
    <property type="match status" value="1"/>
</dbReference>
<protein>
    <submittedName>
        <fullName evidence="3">Uncharacterized protein</fullName>
    </submittedName>
</protein>
<feature type="region of interest" description="Disordered" evidence="2">
    <location>
        <begin position="837"/>
        <end position="862"/>
    </location>
</feature>
<dbReference type="Gene3D" id="2.70.160.11">
    <property type="entry name" value="Hnrnp arginine n-methyltransferase1"/>
    <property type="match status" value="1"/>
</dbReference>
<accession>A0AAW0W841</accession>
<evidence type="ECO:0000256" key="1">
    <source>
        <dbReference type="ARBA" id="ARBA00022691"/>
    </source>
</evidence>
<dbReference type="PANTHER" id="PTHR11006:SF60">
    <property type="entry name" value="PROTEIN ARGININE N-METHYLTRANSFERASE 9"/>
    <property type="match status" value="1"/>
</dbReference>
<comment type="caution">
    <text evidence="3">The sequence shown here is derived from an EMBL/GenBank/DDBJ whole genome shotgun (WGS) entry which is preliminary data.</text>
</comment>
<keyword evidence="1" id="KW-0949">S-adenosyl-L-methionine</keyword>
<dbReference type="CDD" id="cd02440">
    <property type="entry name" value="AdoMet_MTases"/>
    <property type="match status" value="1"/>
</dbReference>
<dbReference type="AlphaFoldDB" id="A0AAW0W841"/>
<dbReference type="InterPro" id="IPR020596">
    <property type="entry name" value="rRNA_Ade_Mease_Trfase_CS"/>
</dbReference>
<dbReference type="Gene3D" id="3.40.50.150">
    <property type="entry name" value="Vaccinia Virus protein VP39"/>
    <property type="match status" value="1"/>
</dbReference>
<evidence type="ECO:0000313" key="4">
    <source>
        <dbReference type="Proteomes" id="UP001445076"/>
    </source>
</evidence>
<organism evidence="3 4">
    <name type="scientific">Cherax quadricarinatus</name>
    <name type="common">Australian red claw crayfish</name>
    <dbReference type="NCBI Taxonomy" id="27406"/>
    <lineage>
        <taxon>Eukaryota</taxon>
        <taxon>Metazoa</taxon>
        <taxon>Ecdysozoa</taxon>
        <taxon>Arthropoda</taxon>
        <taxon>Crustacea</taxon>
        <taxon>Multicrustacea</taxon>
        <taxon>Malacostraca</taxon>
        <taxon>Eumalacostraca</taxon>
        <taxon>Eucarida</taxon>
        <taxon>Decapoda</taxon>
        <taxon>Pleocyemata</taxon>
        <taxon>Astacidea</taxon>
        <taxon>Parastacoidea</taxon>
        <taxon>Parastacidae</taxon>
        <taxon>Cherax</taxon>
    </lineage>
</organism>
<name>A0AAW0W841_CHEQU</name>
<dbReference type="SUPFAM" id="SSF53335">
    <property type="entry name" value="S-adenosyl-L-methionine-dependent methyltransferases"/>
    <property type="match status" value="1"/>
</dbReference>
<dbReference type="GO" id="GO:0016274">
    <property type="term" value="F:protein-arginine N-methyltransferase activity"/>
    <property type="evidence" value="ECO:0007669"/>
    <property type="project" value="InterPro"/>
</dbReference>
<dbReference type="InterPro" id="IPR029063">
    <property type="entry name" value="SAM-dependent_MTases_sf"/>
</dbReference>
<sequence length="916" mass="101802">MKELKRRGGSWAPQGIILIHSSCWLVFNKHLNAKRSMPRRPIVRGQNGRTKTTLVTRTEVAEHHLQAFELCQQRGEIGRSFSHLSLVLCILPSLKTEYYSTYLQIFEQWIGKVEEDNGFQEAMTIFEVAINHYPESPDLHHLLAKILYRHGSVQEAWNHACLAQVECPRDPNAQETRSRLTNALVDRWHLPMLNDSTRNAAFKLAIEKAVEEGHNSVLDIGSGTGLLSILAMRANAKKVYACEVDKFMCELSNNVLQSNMVPLGVCVLNQHSKDIVIPSHIPQRVALVVSETVDAGLLGEHILSTLQHAWKHLLLPPKSLVTPSTSDVMPSFILKPETSDVSAVAMQNRSTSETCVDYVVGAHRTNIKQGHVKTTAPDNLAIGKETLHHKRENSSKFGRVIPSKAEVFIALISCDYIAKQIKVNRPDLSYFTNKTVCIKLQEPYMSEKLNQVPGGFKLLSHWTPLTTIDFNSPDDIEKHLTGEVDKTLKLQCIECGSLDAIVLSFKLYLDEKLCIDTFPEPGTTLWENAVYPVLNLISVDTHSIIAIDFKCTGVIQLSLQRSSSNLKNANYLYLTEDAIRFLNSKNVVDSFLSASQQIVINLQKPRSDKRDRGHQLIICDKTPFPLAGLAVLSEFPNSKLYVENDKIKNILQELGITAYDFEDLEEKIDVLFMWPVTREGTLKDGLVKNIFMNRLMMGRDCQVYPQEVDLIMSLISSPVLAAMTCVDDTNTSGVKIAEIFNIVKTSHHLDVPLSAIPHTTVINQPIPVLRLSLISGHTQPLGPVQENLGDVNEGLLVLGGEVVSVLINVMISEASTITAVPYWFHIRGKLPLKASMSSKLSSGSNSEPSASIQTSHTTTPPNCDTVVLSTKEPDSPCNQSLFILSKPLEVLEGKNVNLDVVWREGAFNATVESAAD</sequence>
<dbReference type="PANTHER" id="PTHR11006">
    <property type="entry name" value="PROTEIN ARGININE N-METHYLTRANSFERASE"/>
    <property type="match status" value="1"/>
</dbReference>
<dbReference type="GO" id="GO:0042054">
    <property type="term" value="F:histone methyltransferase activity"/>
    <property type="evidence" value="ECO:0007669"/>
    <property type="project" value="TreeGrafter"/>
</dbReference>
<dbReference type="GO" id="GO:0005634">
    <property type="term" value="C:nucleus"/>
    <property type="evidence" value="ECO:0007669"/>
    <property type="project" value="TreeGrafter"/>
</dbReference>
<evidence type="ECO:0000256" key="2">
    <source>
        <dbReference type="SAM" id="MobiDB-lite"/>
    </source>
</evidence>
<dbReference type="GO" id="GO:0000179">
    <property type="term" value="F:rRNA (adenine-N6,N6-)-dimethyltransferase activity"/>
    <property type="evidence" value="ECO:0007669"/>
    <property type="project" value="InterPro"/>
</dbReference>
<dbReference type="Pfam" id="PF06325">
    <property type="entry name" value="PrmA"/>
    <property type="match status" value="1"/>
</dbReference>
<keyword evidence="4" id="KW-1185">Reference proteome</keyword>
<dbReference type="EMBL" id="JARKIK010000080">
    <property type="protein sequence ID" value="KAK8726043.1"/>
    <property type="molecule type" value="Genomic_DNA"/>
</dbReference>
<dbReference type="InterPro" id="IPR025799">
    <property type="entry name" value="Arg_MeTrfase"/>
</dbReference>
<dbReference type="InterPro" id="IPR011990">
    <property type="entry name" value="TPR-like_helical_dom_sf"/>
</dbReference>
<gene>
    <name evidence="3" type="ORF">OTU49_010356</name>
</gene>
<feature type="compositionally biased region" description="Low complexity" evidence="2">
    <location>
        <begin position="837"/>
        <end position="849"/>
    </location>
</feature>
<reference evidence="3 4" key="1">
    <citation type="journal article" date="2024" name="BMC Genomics">
        <title>Genome assembly of redclaw crayfish (Cherax quadricarinatus) provides insights into its immune adaptation and hypoxia tolerance.</title>
        <authorList>
            <person name="Liu Z."/>
            <person name="Zheng J."/>
            <person name="Li H."/>
            <person name="Fang K."/>
            <person name="Wang S."/>
            <person name="He J."/>
            <person name="Zhou D."/>
            <person name="Weng S."/>
            <person name="Chi M."/>
            <person name="Gu Z."/>
            <person name="He J."/>
            <person name="Li F."/>
            <person name="Wang M."/>
        </authorList>
    </citation>
    <scope>NUCLEOTIDE SEQUENCE [LARGE SCALE GENOMIC DNA]</scope>
    <source>
        <strain evidence="3">ZL_2023a</strain>
    </source>
</reference>
<dbReference type="PROSITE" id="PS01131">
    <property type="entry name" value="RRNA_A_DIMETH"/>
    <property type="match status" value="1"/>
</dbReference>
<dbReference type="Proteomes" id="UP001445076">
    <property type="component" value="Unassembled WGS sequence"/>
</dbReference>